<evidence type="ECO:0000256" key="6">
    <source>
        <dbReference type="ARBA" id="ARBA00041108"/>
    </source>
</evidence>
<evidence type="ECO:0000256" key="1">
    <source>
        <dbReference type="ARBA" id="ARBA00004240"/>
    </source>
</evidence>
<dbReference type="GO" id="GO:0005788">
    <property type="term" value="C:endoplasmic reticulum lumen"/>
    <property type="evidence" value="ECO:0007669"/>
    <property type="project" value="TreeGrafter"/>
</dbReference>
<keyword evidence="3" id="KW-0256">Endoplasmic reticulum</keyword>
<gene>
    <name evidence="10" type="ORF">TSAR_002232</name>
</gene>
<keyword evidence="4" id="KW-1015">Disulfide bond</keyword>
<proteinExistence type="predicted"/>
<dbReference type="InterPro" id="IPR009011">
    <property type="entry name" value="Man6P_isomerase_rcpt-bd_dom_sf"/>
</dbReference>
<keyword evidence="2 8" id="KW-0732">Signal</keyword>
<evidence type="ECO:0000256" key="5">
    <source>
        <dbReference type="ARBA" id="ARBA00037585"/>
    </source>
</evidence>
<dbReference type="FunFam" id="2.70.130.10:FF:000001">
    <property type="entry name" value="Endoplasmic reticulum lectin 1"/>
    <property type="match status" value="1"/>
</dbReference>
<evidence type="ECO:0000256" key="7">
    <source>
        <dbReference type="ARBA" id="ARBA00041661"/>
    </source>
</evidence>
<feature type="domain" description="MRH" evidence="9">
    <location>
        <begin position="347"/>
        <end position="472"/>
    </location>
</feature>
<comment type="function">
    <text evidence="5">Probable lectin that binds selectively to improperly folded lumenal proteins. May function in endoplasmic reticulum quality control and endoplasmic reticulum-associated degradation (ERAD) of both non-glycosylated proteins and glycoproteins.</text>
</comment>
<feature type="chain" id="PRO_5013099259" description="Endoplasmic reticulum lectin 1" evidence="8">
    <location>
        <begin position="23"/>
        <end position="512"/>
    </location>
</feature>
<dbReference type="PANTHER" id="PTHR15414:SF0">
    <property type="entry name" value="ENDOPLASMIC RETICULUM LECTIN 1"/>
    <property type="match status" value="1"/>
</dbReference>
<comment type="caution">
    <text evidence="10">The sequence shown here is derived from an EMBL/GenBank/DDBJ whole genome shotgun (WGS) entry which is preliminary data.</text>
</comment>
<dbReference type="Proteomes" id="UP000215335">
    <property type="component" value="Unassembled WGS sequence"/>
</dbReference>
<dbReference type="PANTHER" id="PTHR15414">
    <property type="entry name" value="OS-9-RELATED"/>
    <property type="match status" value="1"/>
</dbReference>
<reference evidence="10 11" key="1">
    <citation type="journal article" date="2017" name="Curr. Biol.">
        <title>The Evolution of Venom by Co-option of Single-Copy Genes.</title>
        <authorList>
            <person name="Martinson E.O."/>
            <person name="Mrinalini"/>
            <person name="Kelkar Y.D."/>
            <person name="Chang C.H."/>
            <person name="Werren J.H."/>
        </authorList>
    </citation>
    <scope>NUCLEOTIDE SEQUENCE [LARGE SCALE GENOMIC DNA]</scope>
    <source>
        <strain evidence="10 11">Alberta</strain>
        <tissue evidence="10">Whole body</tissue>
    </source>
</reference>
<evidence type="ECO:0000256" key="4">
    <source>
        <dbReference type="ARBA" id="ARBA00023157"/>
    </source>
</evidence>
<name>A0A232FD42_9HYME</name>
<dbReference type="SUPFAM" id="SSF50911">
    <property type="entry name" value="Mannose 6-phosphate receptor domain"/>
    <property type="match status" value="2"/>
</dbReference>
<feature type="domain" description="MRH" evidence="9">
    <location>
        <begin position="100"/>
        <end position="236"/>
    </location>
</feature>
<protein>
    <recommendedName>
        <fullName evidence="6">Endoplasmic reticulum lectin 1</fullName>
    </recommendedName>
    <alternativeName>
        <fullName evidence="7">ER lectin</fullName>
    </alternativeName>
</protein>
<comment type="subcellular location">
    <subcellularLocation>
        <location evidence="1">Endoplasmic reticulum</location>
    </subcellularLocation>
</comment>
<dbReference type="InterPro" id="IPR044865">
    <property type="entry name" value="MRH_dom"/>
</dbReference>
<evidence type="ECO:0000259" key="9">
    <source>
        <dbReference type="PROSITE" id="PS51914"/>
    </source>
</evidence>
<evidence type="ECO:0000256" key="2">
    <source>
        <dbReference type="ARBA" id="ARBA00022729"/>
    </source>
</evidence>
<dbReference type="STRING" id="543379.A0A232FD42"/>
<dbReference type="EMBL" id="NNAY01000440">
    <property type="protein sequence ID" value="OXU28378.1"/>
    <property type="molecule type" value="Genomic_DNA"/>
</dbReference>
<dbReference type="OrthoDB" id="239053at2759"/>
<dbReference type="Pfam" id="PF07915">
    <property type="entry name" value="PRKCSH"/>
    <property type="match status" value="2"/>
</dbReference>
<dbReference type="InterPro" id="IPR045149">
    <property type="entry name" value="OS-9-like"/>
</dbReference>
<dbReference type="Gene3D" id="2.70.130.10">
    <property type="entry name" value="Mannose-6-phosphate receptor binding domain"/>
    <property type="match status" value="2"/>
</dbReference>
<evidence type="ECO:0000313" key="10">
    <source>
        <dbReference type="EMBL" id="OXU28378.1"/>
    </source>
</evidence>
<dbReference type="GO" id="GO:0030970">
    <property type="term" value="P:retrograde protein transport, ER to cytosol"/>
    <property type="evidence" value="ECO:0007669"/>
    <property type="project" value="TreeGrafter"/>
</dbReference>
<evidence type="ECO:0000256" key="8">
    <source>
        <dbReference type="SAM" id="SignalP"/>
    </source>
</evidence>
<dbReference type="AlphaFoldDB" id="A0A232FD42"/>
<accession>A0A232FD42</accession>
<evidence type="ECO:0000256" key="3">
    <source>
        <dbReference type="ARBA" id="ARBA00022824"/>
    </source>
</evidence>
<organism evidence="10 11">
    <name type="scientific">Trichomalopsis sarcophagae</name>
    <dbReference type="NCBI Taxonomy" id="543379"/>
    <lineage>
        <taxon>Eukaryota</taxon>
        <taxon>Metazoa</taxon>
        <taxon>Ecdysozoa</taxon>
        <taxon>Arthropoda</taxon>
        <taxon>Hexapoda</taxon>
        <taxon>Insecta</taxon>
        <taxon>Pterygota</taxon>
        <taxon>Neoptera</taxon>
        <taxon>Endopterygota</taxon>
        <taxon>Hymenoptera</taxon>
        <taxon>Apocrita</taxon>
        <taxon>Proctotrupomorpha</taxon>
        <taxon>Chalcidoidea</taxon>
        <taxon>Pteromalidae</taxon>
        <taxon>Pteromalinae</taxon>
        <taxon>Trichomalopsis</taxon>
    </lineage>
</organism>
<keyword evidence="11" id="KW-1185">Reference proteome</keyword>
<dbReference type="InterPro" id="IPR012913">
    <property type="entry name" value="OS9-like_dom"/>
</dbReference>
<evidence type="ECO:0000313" key="11">
    <source>
        <dbReference type="Proteomes" id="UP000215335"/>
    </source>
</evidence>
<feature type="signal peptide" evidence="8">
    <location>
        <begin position="1"/>
        <end position="22"/>
    </location>
</feature>
<dbReference type="GO" id="GO:0030968">
    <property type="term" value="P:endoplasmic reticulum unfolded protein response"/>
    <property type="evidence" value="ECO:0007669"/>
    <property type="project" value="InterPro"/>
</dbReference>
<dbReference type="PROSITE" id="PS51914">
    <property type="entry name" value="MRH"/>
    <property type="match status" value="2"/>
</dbReference>
<sequence>MSWFCVCRFFLLLVNFFVLTFGYDLKAFDDTVLFKISWPGKIGVDLLDSQAGAEPYTITTANNEKYQCFIPETAKQEIAQEEVYTGPNPIKFLTLLFNQNTCSYRIEPYWTYELCHGKYVQQYHEERDGKKVKIQKYELGRYDAAQIKKLSAEYDEHAKNPNRKTEIPVKKIDGINMPYVEMEMTDGTMCDLNNKPRSIKVLYVCYQHGKQEIYSIKETATCEYETVVLTPLLCRHPDYQPHDTGENKINCRPLDNAPKKPKSLMALEAESAKLKHQKVTDEKPQKVNVIFRVDKDGQDGQPQVQVEIHPVDSTWKHYNLDDTLNPLIDQGNNLAKSNSVENFLSGHNCLNGGTGWWKYEFCYGRSVTQYHLESSGSKTVVSLGVFNKEKHIEWIDANPNKKPKPIGQRKQLSHFYSHGTICDKTGKPRQTEVKLKCVTNPMGSPSSVSLYLLEPKMCEYVLGVESPLICDILEHADDTYGIISDKILVNLDELKTNLHVEEDDERIANGDE</sequence>